<dbReference type="Proteomes" id="UP001549363">
    <property type="component" value="Unassembled WGS sequence"/>
</dbReference>
<comment type="caution">
    <text evidence="1">The sequence shown here is derived from an EMBL/GenBank/DDBJ whole genome shotgun (WGS) entry which is preliminary data.</text>
</comment>
<sequence>MSAGKTDISEIVVNTAAIAKMFNLTERRIRQLVEEGVISRAGYGRFDLIDTVSKYVTFLKLSSEGIDENDVVESLDYEKWLHEKAKREKAEIELAHIKKEMHRSEEVEKVLNHMVMAFRSKVLSLPTKVALMLINREDPKQIEAILEQNIHEALHELASYNPSMFVEIVENEVLEVTEDDTKANAKAVSKDS</sequence>
<dbReference type="RefSeq" id="WP_354472697.1">
    <property type="nucleotide sequence ID" value="NZ_JBEPSB010000024.1"/>
</dbReference>
<accession>A0ABV2PP54</accession>
<protein>
    <submittedName>
        <fullName evidence="1">Phage terminase Nu1 subunit (DNA packaging protein)</fullName>
    </submittedName>
</protein>
<keyword evidence="2" id="KW-1185">Reference proteome</keyword>
<evidence type="ECO:0000313" key="2">
    <source>
        <dbReference type="Proteomes" id="UP001549363"/>
    </source>
</evidence>
<dbReference type="EMBL" id="JBEPSB010000024">
    <property type="protein sequence ID" value="MET4562722.1"/>
    <property type="molecule type" value="Genomic_DNA"/>
</dbReference>
<organism evidence="1 2">
    <name type="scientific">Lysinibacillus parviboronicapiens</name>
    <dbReference type="NCBI Taxonomy" id="436516"/>
    <lineage>
        <taxon>Bacteria</taxon>
        <taxon>Bacillati</taxon>
        <taxon>Bacillota</taxon>
        <taxon>Bacilli</taxon>
        <taxon>Bacillales</taxon>
        <taxon>Bacillaceae</taxon>
        <taxon>Lysinibacillus</taxon>
    </lineage>
</organism>
<reference evidence="1 2" key="1">
    <citation type="submission" date="2024-06" db="EMBL/GenBank/DDBJ databases">
        <title>Sorghum-associated microbial communities from plants grown in Nebraska, USA.</title>
        <authorList>
            <person name="Schachtman D."/>
        </authorList>
    </citation>
    <scope>NUCLEOTIDE SEQUENCE [LARGE SCALE GENOMIC DNA]</scope>
    <source>
        <strain evidence="1 2">736</strain>
    </source>
</reference>
<proteinExistence type="predicted"/>
<name>A0ABV2PP54_9BACI</name>
<gene>
    <name evidence="1" type="ORF">ABIA69_003913</name>
</gene>
<evidence type="ECO:0000313" key="1">
    <source>
        <dbReference type="EMBL" id="MET4562722.1"/>
    </source>
</evidence>